<dbReference type="SUPFAM" id="SSF54001">
    <property type="entry name" value="Cysteine proteinases"/>
    <property type="match status" value="1"/>
</dbReference>
<comment type="similarity">
    <text evidence="1">Belongs to the peptidase C78 family.</text>
</comment>
<gene>
    <name evidence="8" type="ORF">HKI87_05g37910</name>
</gene>
<proteinExistence type="inferred from homology"/>
<dbReference type="InterPro" id="IPR012462">
    <property type="entry name" value="UFSP1/2_DUB_cat"/>
</dbReference>
<dbReference type="PANTHER" id="PTHR48153:SF2">
    <property type="entry name" value="UFM1-SPECIFIC PROTEASE 2"/>
    <property type="match status" value="1"/>
</dbReference>
<dbReference type="InterPro" id="IPR049387">
    <property type="entry name" value="UFSP2-like_2nd"/>
</dbReference>
<dbReference type="GO" id="GO:0071567">
    <property type="term" value="F:deUFMylase activity"/>
    <property type="evidence" value="ECO:0007669"/>
    <property type="project" value="TreeGrafter"/>
</dbReference>
<dbReference type="Pfam" id="PF07910">
    <property type="entry name" value="Peptidase_C78"/>
    <property type="match status" value="1"/>
</dbReference>
<dbReference type="Gene3D" id="3.90.70.130">
    <property type="match status" value="1"/>
</dbReference>
<evidence type="ECO:0000259" key="6">
    <source>
        <dbReference type="Pfam" id="PF07910"/>
    </source>
</evidence>
<feature type="domain" description="UFSP2 second" evidence="7">
    <location>
        <begin position="242"/>
        <end position="368"/>
    </location>
</feature>
<protein>
    <submittedName>
        <fullName evidence="8">Ufm1-specific protease</fullName>
    </submittedName>
</protein>
<dbReference type="GO" id="GO:0006508">
    <property type="term" value="P:proteolysis"/>
    <property type="evidence" value="ECO:0007669"/>
    <property type="project" value="UniProtKB-KW"/>
</dbReference>
<keyword evidence="9" id="KW-1185">Reference proteome</keyword>
<dbReference type="EMBL" id="CP151505">
    <property type="protein sequence ID" value="WZN62255.1"/>
    <property type="molecule type" value="Genomic_DNA"/>
</dbReference>
<accession>A0AAX4P9K7</accession>
<evidence type="ECO:0000313" key="8">
    <source>
        <dbReference type="EMBL" id="WZN62255.1"/>
    </source>
</evidence>
<feature type="domain" description="UFSP1/2/DUB catalytic" evidence="6">
    <location>
        <begin position="394"/>
        <end position="585"/>
    </location>
</feature>
<keyword evidence="3" id="KW-0833">Ubl conjugation pathway</keyword>
<evidence type="ECO:0000256" key="3">
    <source>
        <dbReference type="ARBA" id="ARBA00022786"/>
    </source>
</evidence>
<dbReference type="PANTHER" id="PTHR48153">
    <property type="entry name" value="UFM1-SPECIFIC PROTEASE 2"/>
    <property type="match status" value="1"/>
</dbReference>
<reference evidence="8 9" key="1">
    <citation type="submission" date="2024-03" db="EMBL/GenBank/DDBJ databases">
        <title>Complete genome sequence of the green alga Chloropicon roscoffensis RCC1871.</title>
        <authorList>
            <person name="Lemieux C."/>
            <person name="Pombert J.-F."/>
            <person name="Otis C."/>
            <person name="Turmel M."/>
        </authorList>
    </citation>
    <scope>NUCLEOTIDE SEQUENCE [LARGE SCALE GENOMIC DNA]</scope>
    <source>
        <strain evidence="8 9">RCC1871</strain>
    </source>
</reference>
<evidence type="ECO:0000259" key="7">
    <source>
        <dbReference type="Pfam" id="PF20908"/>
    </source>
</evidence>
<keyword evidence="2 8" id="KW-0645">Protease</keyword>
<keyword evidence="5" id="KW-0788">Thiol protease</keyword>
<name>A0AAX4P9K7_9CHLO</name>
<organism evidence="8 9">
    <name type="scientific">Chloropicon roscoffensis</name>
    <dbReference type="NCBI Taxonomy" id="1461544"/>
    <lineage>
        <taxon>Eukaryota</taxon>
        <taxon>Viridiplantae</taxon>
        <taxon>Chlorophyta</taxon>
        <taxon>Chloropicophyceae</taxon>
        <taxon>Chloropicales</taxon>
        <taxon>Chloropicaceae</taxon>
        <taxon>Chloropicon</taxon>
    </lineage>
</organism>
<dbReference type="Pfam" id="PF20908">
    <property type="entry name" value="UfSP2_N"/>
    <property type="match status" value="1"/>
</dbReference>
<sequence length="594" mass="64263">MGSTGIGDHGGAPLIVEPSAWSQLEQAEDGPAEGRVFLVGAAGTGRVAGAARVDAADDPRGWSEALDEVGSMVPVGLTCLGACYFGTTEANAASELDVVARCVPKTLDEFYVLFKREGPAGAEARRLDPQTRRFSDAPLKVCLADDEVESETGYLRIQLEQELDLVYDEKSRRGEALDRALEAAAETIEHGDFEFLRRPRGGQGQPRFFSSSLSDLPADDAAGTLADPVLLELYARSGGAGERSAPILRYEPTSDTGFESESVSLQLDVLASVPRGARFDEGTRAAVLARLLSQLKRSKGEILARPSERVFRYLHFHPPPLGHTVTLLYPDASPEAEDAMALRRRGLHALLLLPLDRPLLRISNALSFGGPGRFPGKLLSVHESLGGSGVEGGRRSMVSGPYCYFHYMQDRFDDAGWGCAYRSLQTIVSWFVLNDYTRASVPGHREIQETLVGLGDKPSTFVGSKQWIGAIEISFILDSLLGVSSKVLTFNSGEEIPTRAREIARHFETQGTPVMIGGGVLAYTLLGIDYNDQTGECAFLILDPHYTEDEDLGKIGAGAWCGWKRLGDQAAAGGDLFVKTAFYNFLCPQRPSTV</sequence>
<keyword evidence="4" id="KW-0378">Hydrolase</keyword>
<evidence type="ECO:0000256" key="2">
    <source>
        <dbReference type="ARBA" id="ARBA00022670"/>
    </source>
</evidence>
<evidence type="ECO:0000256" key="5">
    <source>
        <dbReference type="ARBA" id="ARBA00022807"/>
    </source>
</evidence>
<evidence type="ECO:0000256" key="4">
    <source>
        <dbReference type="ARBA" id="ARBA00022801"/>
    </source>
</evidence>
<dbReference type="InterPro" id="IPR038765">
    <property type="entry name" value="Papain-like_cys_pep_sf"/>
</dbReference>
<evidence type="ECO:0000313" key="9">
    <source>
        <dbReference type="Proteomes" id="UP001472866"/>
    </source>
</evidence>
<evidence type="ECO:0000256" key="1">
    <source>
        <dbReference type="ARBA" id="ARBA00008552"/>
    </source>
</evidence>
<dbReference type="Proteomes" id="UP001472866">
    <property type="component" value="Chromosome 05"/>
</dbReference>
<dbReference type="AlphaFoldDB" id="A0AAX4P9K7"/>